<keyword evidence="3 4" id="KW-0378">Hydrolase</keyword>
<keyword evidence="7" id="KW-1185">Reference proteome</keyword>
<dbReference type="SUPFAM" id="SSF55811">
    <property type="entry name" value="Nudix"/>
    <property type="match status" value="1"/>
</dbReference>
<sequence length="139" mass="15690">MTESRWIAHGLIVRDGKLLVLRREHGSYLGGQWDVPGGSVENGETSREAAEREVLEETGIHASAGEELSRFTNLDTKGRQITFTTVTYMMTSELDSPVVINPEEHSDWRWIYPSDDADGLELVWHLKKTLLTYFRPSGG</sequence>
<evidence type="ECO:0000313" key="6">
    <source>
        <dbReference type="EMBL" id="GAA4727274.1"/>
    </source>
</evidence>
<accession>A0ABP8YGL6</accession>
<dbReference type="Proteomes" id="UP001500843">
    <property type="component" value="Unassembled WGS sequence"/>
</dbReference>
<protein>
    <submittedName>
        <fullName evidence="6">NUDIX hydrolase</fullName>
    </submittedName>
</protein>
<comment type="cofactor">
    <cofactor evidence="1">
        <name>Mg(2+)</name>
        <dbReference type="ChEBI" id="CHEBI:18420"/>
    </cofactor>
</comment>
<comment type="similarity">
    <text evidence="2 4">Belongs to the Nudix hydrolase family.</text>
</comment>
<evidence type="ECO:0000256" key="1">
    <source>
        <dbReference type="ARBA" id="ARBA00001946"/>
    </source>
</evidence>
<comment type="caution">
    <text evidence="6">The sequence shown here is derived from an EMBL/GenBank/DDBJ whole genome shotgun (WGS) entry which is preliminary data.</text>
</comment>
<dbReference type="InterPro" id="IPR015797">
    <property type="entry name" value="NUDIX_hydrolase-like_dom_sf"/>
</dbReference>
<evidence type="ECO:0000313" key="7">
    <source>
        <dbReference type="Proteomes" id="UP001500843"/>
    </source>
</evidence>
<reference evidence="7" key="1">
    <citation type="journal article" date="2019" name="Int. J. Syst. Evol. Microbiol.">
        <title>The Global Catalogue of Microorganisms (GCM) 10K type strain sequencing project: providing services to taxonomists for standard genome sequencing and annotation.</title>
        <authorList>
            <consortium name="The Broad Institute Genomics Platform"/>
            <consortium name="The Broad Institute Genome Sequencing Center for Infectious Disease"/>
            <person name="Wu L."/>
            <person name="Ma J."/>
        </authorList>
    </citation>
    <scope>NUCLEOTIDE SEQUENCE [LARGE SCALE GENOMIC DNA]</scope>
    <source>
        <strain evidence="7">JCM 17975</strain>
    </source>
</reference>
<dbReference type="CDD" id="cd02883">
    <property type="entry name" value="NUDIX_Hydrolase"/>
    <property type="match status" value="1"/>
</dbReference>
<evidence type="ECO:0000259" key="5">
    <source>
        <dbReference type="PROSITE" id="PS51462"/>
    </source>
</evidence>
<dbReference type="PANTHER" id="PTHR43046:SF14">
    <property type="entry name" value="MUTT_NUDIX FAMILY PROTEIN"/>
    <property type="match status" value="1"/>
</dbReference>
<organism evidence="6 7">
    <name type="scientific">Promicromonospora umidemergens</name>
    <dbReference type="NCBI Taxonomy" id="629679"/>
    <lineage>
        <taxon>Bacteria</taxon>
        <taxon>Bacillati</taxon>
        <taxon>Actinomycetota</taxon>
        <taxon>Actinomycetes</taxon>
        <taxon>Micrococcales</taxon>
        <taxon>Promicromonosporaceae</taxon>
        <taxon>Promicromonospora</taxon>
    </lineage>
</organism>
<dbReference type="PROSITE" id="PS51462">
    <property type="entry name" value="NUDIX"/>
    <property type="match status" value="1"/>
</dbReference>
<gene>
    <name evidence="6" type="ORF">GCM10023198_60290</name>
</gene>
<dbReference type="RefSeq" id="WP_253878327.1">
    <property type="nucleotide sequence ID" value="NZ_BAABHM010000050.1"/>
</dbReference>
<proteinExistence type="inferred from homology"/>
<dbReference type="InterPro" id="IPR000086">
    <property type="entry name" value="NUDIX_hydrolase_dom"/>
</dbReference>
<dbReference type="InterPro" id="IPR020476">
    <property type="entry name" value="Nudix_hydrolase"/>
</dbReference>
<evidence type="ECO:0000256" key="2">
    <source>
        <dbReference type="ARBA" id="ARBA00005582"/>
    </source>
</evidence>
<dbReference type="PANTHER" id="PTHR43046">
    <property type="entry name" value="GDP-MANNOSE MANNOSYL HYDROLASE"/>
    <property type="match status" value="1"/>
</dbReference>
<evidence type="ECO:0000256" key="4">
    <source>
        <dbReference type="RuleBase" id="RU003476"/>
    </source>
</evidence>
<evidence type="ECO:0000256" key="3">
    <source>
        <dbReference type="ARBA" id="ARBA00022801"/>
    </source>
</evidence>
<name>A0ABP8YGL6_9MICO</name>
<dbReference type="InterPro" id="IPR020084">
    <property type="entry name" value="NUDIX_hydrolase_CS"/>
</dbReference>
<feature type="domain" description="Nudix hydrolase" evidence="5">
    <location>
        <begin position="3"/>
        <end position="136"/>
    </location>
</feature>
<dbReference type="GO" id="GO:0016787">
    <property type="term" value="F:hydrolase activity"/>
    <property type="evidence" value="ECO:0007669"/>
    <property type="project" value="UniProtKB-KW"/>
</dbReference>
<dbReference type="Gene3D" id="3.90.79.10">
    <property type="entry name" value="Nucleoside Triphosphate Pyrophosphohydrolase"/>
    <property type="match status" value="1"/>
</dbReference>
<dbReference type="PROSITE" id="PS00893">
    <property type="entry name" value="NUDIX_BOX"/>
    <property type="match status" value="1"/>
</dbReference>
<dbReference type="Pfam" id="PF00293">
    <property type="entry name" value="NUDIX"/>
    <property type="match status" value="1"/>
</dbReference>
<dbReference type="EMBL" id="BAABHM010000050">
    <property type="protein sequence ID" value="GAA4727274.1"/>
    <property type="molecule type" value="Genomic_DNA"/>
</dbReference>
<dbReference type="PRINTS" id="PR00502">
    <property type="entry name" value="NUDIXFAMILY"/>
</dbReference>